<proteinExistence type="predicted"/>
<dbReference type="Gene3D" id="3.90.780.10">
    <property type="entry name" value="5'-Nucleotidase, C-terminal domain"/>
    <property type="match status" value="1"/>
</dbReference>
<evidence type="ECO:0000313" key="2">
    <source>
        <dbReference type="EMBL" id="TCZ67916.1"/>
    </source>
</evidence>
<keyword evidence="3" id="KW-1185">Reference proteome</keyword>
<dbReference type="PANTHER" id="PTHR11575:SF24">
    <property type="entry name" value="5'-NUCLEOTIDASE"/>
    <property type="match status" value="1"/>
</dbReference>
<gene>
    <name evidence="2" type="ORF">E0486_14920</name>
</gene>
<dbReference type="GO" id="GO:0016787">
    <property type="term" value="F:hydrolase activity"/>
    <property type="evidence" value="ECO:0007669"/>
    <property type="project" value="InterPro"/>
</dbReference>
<dbReference type="InterPro" id="IPR008334">
    <property type="entry name" value="5'-Nucleotdase_C"/>
</dbReference>
<dbReference type="AlphaFoldDB" id="A0A4R4DXF6"/>
<dbReference type="OrthoDB" id="4762412at2"/>
<name>A0A4R4DXF6_9BACT</name>
<dbReference type="PRINTS" id="PR01607">
    <property type="entry name" value="APYRASEFAMLY"/>
</dbReference>
<dbReference type="Pfam" id="PF02872">
    <property type="entry name" value="5_nucleotid_C"/>
    <property type="match status" value="1"/>
</dbReference>
<sequence length="259" mass="28381">MATQLPDLKGLTGRLRITGYAGLLALLVSCHTVQQPVRTEYNDYRITTALPRDTALAQLLAPYRDSVDRSMNEVVGTAEKALDKKQPEGTLGNFMVDAFFYGAEKSFGVKPDIGVLNYGGIRLTQLAAGPVTRGKIFELMPFDNLLVLQKVPGNVLQQFLDLTAGKKGWPVHGLTMEIRDGKATNVKINGAPLDPAKVYTMVNSDYVANGGDQAAMLKDIPQQSNGYLQRQALFDYIRFLKSEGKNISATEENRVVNAQ</sequence>
<dbReference type="GO" id="GO:0009166">
    <property type="term" value="P:nucleotide catabolic process"/>
    <property type="evidence" value="ECO:0007669"/>
    <property type="project" value="InterPro"/>
</dbReference>
<dbReference type="EMBL" id="SKFH01000031">
    <property type="protein sequence ID" value="TCZ67916.1"/>
    <property type="molecule type" value="Genomic_DNA"/>
</dbReference>
<reference evidence="2 3" key="1">
    <citation type="submission" date="2019-03" db="EMBL/GenBank/DDBJ databases">
        <authorList>
            <person name="Kim M.K.M."/>
        </authorList>
    </citation>
    <scope>NUCLEOTIDE SEQUENCE [LARGE SCALE GENOMIC DNA]</scope>
    <source>
        <strain evidence="2 3">17J68-15</strain>
    </source>
</reference>
<comment type="caution">
    <text evidence="2">The sequence shown here is derived from an EMBL/GenBank/DDBJ whole genome shotgun (WGS) entry which is preliminary data.</text>
</comment>
<dbReference type="InterPro" id="IPR036907">
    <property type="entry name" value="5'-Nucleotdase_C_sf"/>
</dbReference>
<dbReference type="InterPro" id="IPR006179">
    <property type="entry name" value="5_nucleotidase/apyrase"/>
</dbReference>
<dbReference type="RefSeq" id="WP_131853193.1">
    <property type="nucleotide sequence ID" value="NZ_SKFH01000031.1"/>
</dbReference>
<dbReference type="PANTHER" id="PTHR11575">
    <property type="entry name" value="5'-NUCLEOTIDASE-RELATED"/>
    <property type="match status" value="1"/>
</dbReference>
<dbReference type="SUPFAM" id="SSF55816">
    <property type="entry name" value="5'-nucleotidase (syn. UDP-sugar hydrolase), C-terminal domain"/>
    <property type="match status" value="1"/>
</dbReference>
<protein>
    <recommendedName>
        <fullName evidence="1">5'-Nucleotidase C-terminal domain-containing protein</fullName>
    </recommendedName>
</protein>
<accession>A0A4R4DXF6</accession>
<evidence type="ECO:0000313" key="3">
    <source>
        <dbReference type="Proteomes" id="UP000295164"/>
    </source>
</evidence>
<dbReference type="Proteomes" id="UP000295164">
    <property type="component" value="Unassembled WGS sequence"/>
</dbReference>
<feature type="domain" description="5'-Nucleotidase C-terminal" evidence="1">
    <location>
        <begin position="74"/>
        <end position="219"/>
    </location>
</feature>
<organism evidence="2 3">
    <name type="scientific">Flaviaesturariibacter aridisoli</name>
    <dbReference type="NCBI Taxonomy" id="2545761"/>
    <lineage>
        <taxon>Bacteria</taxon>
        <taxon>Pseudomonadati</taxon>
        <taxon>Bacteroidota</taxon>
        <taxon>Chitinophagia</taxon>
        <taxon>Chitinophagales</taxon>
        <taxon>Chitinophagaceae</taxon>
        <taxon>Flaviaestuariibacter</taxon>
    </lineage>
</organism>
<evidence type="ECO:0000259" key="1">
    <source>
        <dbReference type="Pfam" id="PF02872"/>
    </source>
</evidence>